<dbReference type="RefSeq" id="WP_214537178.1">
    <property type="nucleotide sequence ID" value="NZ_JAHFVK010000002.1"/>
</dbReference>
<gene>
    <name evidence="4" type="ORF">KK137_14135</name>
</gene>
<dbReference type="PANTHER" id="PTHR43877:SF1">
    <property type="entry name" value="ACETYLTRANSFERASE"/>
    <property type="match status" value="1"/>
</dbReference>
<comment type="caution">
    <text evidence="4">The sequence shown here is derived from an EMBL/GenBank/DDBJ whole genome shotgun (WGS) entry which is preliminary data.</text>
</comment>
<dbReference type="InterPro" id="IPR050832">
    <property type="entry name" value="Bact_Acetyltransf"/>
</dbReference>
<feature type="domain" description="N-acetyltransferase" evidence="3">
    <location>
        <begin position="4"/>
        <end position="151"/>
    </location>
</feature>
<dbReference type="CDD" id="cd04301">
    <property type="entry name" value="NAT_SF"/>
    <property type="match status" value="1"/>
</dbReference>
<sequence length="173" mass="18351">MSDLTIRPERPGDEPAIFDVTEAAFTGHPHSEGTEPAIVDALRAAGDLALSLVAERDGEIVGHVAYSPAILSGGEEGWLALGPISVHPKLQGHGIGRALVEAGSEYWQRAGAQGLVLLGDPALYSRFGFVRETPLHITGPLAEYFQALPFTDAVPDSSVTFAPAFRLARPTNR</sequence>
<keyword evidence="2" id="KW-0012">Acyltransferase</keyword>
<evidence type="ECO:0000259" key="3">
    <source>
        <dbReference type="PROSITE" id="PS51186"/>
    </source>
</evidence>
<dbReference type="EMBL" id="JAHFVK010000002">
    <property type="protein sequence ID" value="MBT2135472.1"/>
    <property type="molecule type" value="Genomic_DNA"/>
</dbReference>
<keyword evidence="1" id="KW-0808">Transferase</keyword>
<accession>A0ABS5W827</accession>
<organism evidence="4 5">
    <name type="scientific">Croceibacterium selenioxidans</name>
    <dbReference type="NCBI Taxonomy" id="2838833"/>
    <lineage>
        <taxon>Bacteria</taxon>
        <taxon>Pseudomonadati</taxon>
        <taxon>Pseudomonadota</taxon>
        <taxon>Alphaproteobacteria</taxon>
        <taxon>Sphingomonadales</taxon>
        <taxon>Erythrobacteraceae</taxon>
        <taxon>Croceibacterium</taxon>
    </lineage>
</organism>
<dbReference type="InterPro" id="IPR016181">
    <property type="entry name" value="Acyl_CoA_acyltransferase"/>
</dbReference>
<evidence type="ECO:0000256" key="2">
    <source>
        <dbReference type="ARBA" id="ARBA00023315"/>
    </source>
</evidence>
<evidence type="ECO:0000313" key="5">
    <source>
        <dbReference type="Proteomes" id="UP000811255"/>
    </source>
</evidence>
<dbReference type="SUPFAM" id="SSF55729">
    <property type="entry name" value="Acyl-CoA N-acyltransferases (Nat)"/>
    <property type="match status" value="1"/>
</dbReference>
<evidence type="ECO:0000256" key="1">
    <source>
        <dbReference type="ARBA" id="ARBA00022679"/>
    </source>
</evidence>
<protein>
    <submittedName>
        <fullName evidence="4">N-acetyltransferase</fullName>
    </submittedName>
</protein>
<reference evidence="4 5" key="1">
    <citation type="submission" date="2021-05" db="EMBL/GenBank/DDBJ databases">
        <title>Croceibacterium sp. LX-88 genome sequence.</title>
        <authorList>
            <person name="Luo X."/>
        </authorList>
    </citation>
    <scope>NUCLEOTIDE SEQUENCE [LARGE SCALE GENOMIC DNA]</scope>
    <source>
        <strain evidence="4 5">LX-88</strain>
    </source>
</reference>
<dbReference type="Pfam" id="PF13508">
    <property type="entry name" value="Acetyltransf_7"/>
    <property type="match status" value="1"/>
</dbReference>
<dbReference type="PROSITE" id="PS51186">
    <property type="entry name" value="GNAT"/>
    <property type="match status" value="1"/>
</dbReference>
<dbReference type="PANTHER" id="PTHR43877">
    <property type="entry name" value="AMINOALKYLPHOSPHONATE N-ACETYLTRANSFERASE-RELATED-RELATED"/>
    <property type="match status" value="1"/>
</dbReference>
<dbReference type="InterPro" id="IPR000182">
    <property type="entry name" value="GNAT_dom"/>
</dbReference>
<keyword evidence="5" id="KW-1185">Reference proteome</keyword>
<proteinExistence type="predicted"/>
<dbReference type="Gene3D" id="3.40.630.30">
    <property type="match status" value="1"/>
</dbReference>
<evidence type="ECO:0000313" key="4">
    <source>
        <dbReference type="EMBL" id="MBT2135472.1"/>
    </source>
</evidence>
<name>A0ABS5W827_9SPHN</name>
<dbReference type="Proteomes" id="UP000811255">
    <property type="component" value="Unassembled WGS sequence"/>
</dbReference>